<protein>
    <submittedName>
        <fullName evidence="2">Uncharacterized protein</fullName>
    </submittedName>
</protein>
<dbReference type="AlphaFoldDB" id="A0AAV2MY73"/>
<evidence type="ECO:0000313" key="3">
    <source>
        <dbReference type="Proteomes" id="UP001497644"/>
    </source>
</evidence>
<name>A0AAV2MY73_9HYME</name>
<dbReference type="Gene3D" id="1.20.58.390">
    <property type="entry name" value="Neurotransmitter-gated ion-channel transmembrane domain"/>
    <property type="match status" value="1"/>
</dbReference>
<evidence type="ECO:0000313" key="2">
    <source>
        <dbReference type="EMBL" id="CAL1672541.1"/>
    </source>
</evidence>
<evidence type="ECO:0000256" key="1">
    <source>
        <dbReference type="SAM" id="Phobius"/>
    </source>
</evidence>
<accession>A0AAV2MY73</accession>
<keyword evidence="1" id="KW-1133">Transmembrane helix</keyword>
<keyword evidence="1" id="KW-0472">Membrane</keyword>
<organism evidence="2 3">
    <name type="scientific">Lasius platythorax</name>
    <dbReference type="NCBI Taxonomy" id="488582"/>
    <lineage>
        <taxon>Eukaryota</taxon>
        <taxon>Metazoa</taxon>
        <taxon>Ecdysozoa</taxon>
        <taxon>Arthropoda</taxon>
        <taxon>Hexapoda</taxon>
        <taxon>Insecta</taxon>
        <taxon>Pterygota</taxon>
        <taxon>Neoptera</taxon>
        <taxon>Endopterygota</taxon>
        <taxon>Hymenoptera</taxon>
        <taxon>Apocrita</taxon>
        <taxon>Aculeata</taxon>
        <taxon>Formicoidea</taxon>
        <taxon>Formicidae</taxon>
        <taxon>Formicinae</taxon>
        <taxon>Lasius</taxon>
        <taxon>Lasius</taxon>
    </lineage>
</organism>
<feature type="transmembrane region" description="Helical" evidence="1">
    <location>
        <begin position="72"/>
        <end position="91"/>
    </location>
</feature>
<gene>
    <name evidence="2" type="ORF">LPLAT_LOCUS8344</name>
</gene>
<proteinExistence type="predicted"/>
<comment type="caution">
    <text evidence="2">The sequence shown here is derived from an EMBL/GenBank/DDBJ whole genome shotgun (WGS) entry which is preliminary data.</text>
</comment>
<keyword evidence="1" id="KW-0812">Transmembrane</keyword>
<dbReference type="EMBL" id="CAXIPU020000651">
    <property type="protein sequence ID" value="CAL1672541.1"/>
    <property type="molecule type" value="Genomic_DNA"/>
</dbReference>
<reference evidence="2" key="1">
    <citation type="submission" date="2024-04" db="EMBL/GenBank/DDBJ databases">
        <authorList>
            <consortium name="Molecular Ecology Group"/>
        </authorList>
    </citation>
    <scope>NUCLEOTIDE SEQUENCE</scope>
</reference>
<keyword evidence="3" id="KW-1185">Reference proteome</keyword>
<dbReference type="InterPro" id="IPR038050">
    <property type="entry name" value="Neuro_actylchol_rec"/>
</dbReference>
<dbReference type="Proteomes" id="UP001497644">
    <property type="component" value="Unassembled WGS sequence"/>
</dbReference>
<sequence>MSCALLDVTLSRVPLSEAQETVCMVTVQVVIVVTQENAMLLSCRLQKSPGGPPPGPTPAQRARIRALNIDPFSRFFFPFLFAVLNVTYWIMFAEYI</sequence>